<reference evidence="2" key="1">
    <citation type="submission" date="2023-06" db="EMBL/GenBank/DDBJ databases">
        <title>Genome-scale phylogeny and comparative genomics of the fungal order Sordariales.</title>
        <authorList>
            <consortium name="Lawrence Berkeley National Laboratory"/>
            <person name="Hensen N."/>
            <person name="Bonometti L."/>
            <person name="Westerberg I."/>
            <person name="Brannstrom I.O."/>
            <person name="Guillou S."/>
            <person name="Cros-Aarteil S."/>
            <person name="Calhoun S."/>
            <person name="Haridas S."/>
            <person name="Kuo A."/>
            <person name="Mondo S."/>
            <person name="Pangilinan J."/>
            <person name="Riley R."/>
            <person name="Labutti K."/>
            <person name="Andreopoulos B."/>
            <person name="Lipzen A."/>
            <person name="Chen C."/>
            <person name="Yanf M."/>
            <person name="Daum C."/>
            <person name="Ng V."/>
            <person name="Clum A."/>
            <person name="Steindorff A."/>
            <person name="Ohm R."/>
            <person name="Martin F."/>
            <person name="Silar P."/>
            <person name="Natvig D."/>
            <person name="Lalanne C."/>
            <person name="Gautier V."/>
            <person name="Ament-Velasquez S.L."/>
            <person name="Kruys A."/>
            <person name="Hutchinson M.I."/>
            <person name="Powell A.J."/>
            <person name="Barry K."/>
            <person name="Miller A.N."/>
            <person name="Grigoriev I.V."/>
            <person name="Debuchy R."/>
            <person name="Gladieux P."/>
            <person name="Thoren M.H."/>
            <person name="Johannesson H."/>
        </authorList>
    </citation>
    <scope>NUCLEOTIDE SEQUENCE</scope>
    <source>
        <strain evidence="2">CBS 606.72</strain>
    </source>
</reference>
<feature type="compositionally biased region" description="Pro residues" evidence="1">
    <location>
        <begin position="312"/>
        <end position="329"/>
    </location>
</feature>
<dbReference type="Proteomes" id="UP001175000">
    <property type="component" value="Unassembled WGS sequence"/>
</dbReference>
<accession>A0AA39X4W9</accession>
<protein>
    <submittedName>
        <fullName evidence="2">Uncharacterized protein</fullName>
    </submittedName>
</protein>
<evidence type="ECO:0000313" key="3">
    <source>
        <dbReference type="Proteomes" id="UP001175000"/>
    </source>
</evidence>
<feature type="region of interest" description="Disordered" evidence="1">
    <location>
        <begin position="544"/>
        <end position="567"/>
    </location>
</feature>
<feature type="compositionally biased region" description="Polar residues" evidence="1">
    <location>
        <begin position="331"/>
        <end position="341"/>
    </location>
</feature>
<keyword evidence="3" id="KW-1185">Reference proteome</keyword>
<evidence type="ECO:0000313" key="2">
    <source>
        <dbReference type="EMBL" id="KAK0627206.1"/>
    </source>
</evidence>
<comment type="caution">
    <text evidence="2">The sequence shown here is derived from an EMBL/GenBank/DDBJ whole genome shotgun (WGS) entry which is preliminary data.</text>
</comment>
<proteinExistence type="predicted"/>
<gene>
    <name evidence="2" type="ORF">B0T14DRAFT_131281</name>
</gene>
<sequence length="567" mass="61054">MLHLTASPYQSYTSISEEPIAPSDSYSSCDSLPDRSVSRPRILVPQVVVTPETKVLDDGVNDLWAAVQLSAQVCWVDSTYRAPGDWDSRRSQPDDFQHGCLYDVSVEVLPTANSRIVEVLDGKGSCAKTTLYPGSRLLIMAHIQLSSPAVFGCRARGHVRQSSDDLIQDLEHALGTTTTEYLHIRITYRHSGFPYQAPVLSPTPGEQEVSATSNTDIMSIETKMETTARAAIKRYNSASPWSIRPAQLHNPPLFEIIAAHWGSASAREVMHRINSRAQPLPPLPRNPPPSSNSLQSPTLTIVERISEETVRPPVPLPAPPPARAAPPIPKRQTSLHRTSIPQYDGIPPPRGQETPNTPASAIEDYDCETDPARKIWTQMRRTSIGVGDSGARPSYHVSRIKKVSSSATMIPQPTPSSVQREVAVAVRRLPQDEEATEPVTPLRKFGSVATMRGRGGRVDVGEVNSTNQAARMLRGATSMANLRGDETGDSKVRRMAGAGLGTSGVGGVGPAGIAVGMGTGAGARLMGVAEGGPNSRYYGMGNNGAKGGKKDKDVGNGKWGWSGWWQS</sequence>
<name>A0AA39X4W9_9PEZI</name>
<evidence type="ECO:0000256" key="1">
    <source>
        <dbReference type="SAM" id="MobiDB-lite"/>
    </source>
</evidence>
<dbReference type="AlphaFoldDB" id="A0AA39X4W9"/>
<organism evidence="2 3">
    <name type="scientific">Immersiella caudata</name>
    <dbReference type="NCBI Taxonomy" id="314043"/>
    <lineage>
        <taxon>Eukaryota</taxon>
        <taxon>Fungi</taxon>
        <taxon>Dikarya</taxon>
        <taxon>Ascomycota</taxon>
        <taxon>Pezizomycotina</taxon>
        <taxon>Sordariomycetes</taxon>
        <taxon>Sordariomycetidae</taxon>
        <taxon>Sordariales</taxon>
        <taxon>Lasiosphaeriaceae</taxon>
        <taxon>Immersiella</taxon>
    </lineage>
</organism>
<dbReference type="EMBL" id="JAULSU010000002">
    <property type="protein sequence ID" value="KAK0627206.1"/>
    <property type="molecule type" value="Genomic_DNA"/>
</dbReference>
<feature type="region of interest" description="Disordered" evidence="1">
    <location>
        <begin position="308"/>
        <end position="364"/>
    </location>
</feature>